<dbReference type="OrthoDB" id="9782011at2"/>
<dbReference type="InterPro" id="IPR000462">
    <property type="entry name" value="CDP-OH_P_trans"/>
</dbReference>
<dbReference type="GO" id="GO:0016780">
    <property type="term" value="F:phosphotransferase activity, for other substituted phosphate groups"/>
    <property type="evidence" value="ECO:0007669"/>
    <property type="project" value="InterPro"/>
</dbReference>
<accession>A0A2A2EWK9</accession>
<dbReference type="GO" id="GO:0016020">
    <property type="term" value="C:membrane"/>
    <property type="evidence" value="ECO:0007669"/>
    <property type="project" value="InterPro"/>
</dbReference>
<keyword evidence="3" id="KW-0812">Transmembrane</keyword>
<feature type="transmembrane region" description="Helical" evidence="3">
    <location>
        <begin position="133"/>
        <end position="152"/>
    </location>
</feature>
<feature type="transmembrane region" description="Helical" evidence="3">
    <location>
        <begin position="191"/>
        <end position="212"/>
    </location>
</feature>
<dbReference type="Pfam" id="PF01066">
    <property type="entry name" value="CDP-OH_P_transf"/>
    <property type="match status" value="1"/>
</dbReference>
<feature type="transmembrane region" description="Helical" evidence="3">
    <location>
        <begin position="218"/>
        <end position="236"/>
    </location>
</feature>
<feature type="transmembrane region" description="Helical" evidence="3">
    <location>
        <begin position="15"/>
        <end position="35"/>
    </location>
</feature>
<organism evidence="4 5">
    <name type="scientific">Halomonas salipaludis</name>
    <dbReference type="NCBI Taxonomy" id="2032625"/>
    <lineage>
        <taxon>Bacteria</taxon>
        <taxon>Pseudomonadati</taxon>
        <taxon>Pseudomonadota</taxon>
        <taxon>Gammaproteobacteria</taxon>
        <taxon>Oceanospirillales</taxon>
        <taxon>Halomonadaceae</taxon>
        <taxon>Halomonas</taxon>
    </lineage>
</organism>
<keyword evidence="5" id="KW-1185">Reference proteome</keyword>
<reference evidence="4 5" key="1">
    <citation type="submission" date="2017-08" db="EMBL/GenBank/DDBJ databases">
        <title>Halomonas alkalisoli sp. nov., isolated from saline alkaline soil.</title>
        <authorList>
            <person name="Wang D."/>
            <person name="Zhang G."/>
        </authorList>
    </citation>
    <scope>NUCLEOTIDE SEQUENCE [LARGE SCALE GENOMIC DNA]</scope>
    <source>
        <strain evidence="4 5">WRN001</strain>
    </source>
</reference>
<evidence type="ECO:0000313" key="4">
    <source>
        <dbReference type="EMBL" id="PAU76854.1"/>
    </source>
</evidence>
<keyword evidence="1 2" id="KW-0808">Transferase</keyword>
<comment type="caution">
    <text evidence="4">The sequence shown here is derived from an EMBL/GenBank/DDBJ whole genome shotgun (WGS) entry which is preliminary data.</text>
</comment>
<keyword evidence="3" id="KW-1133">Transmembrane helix</keyword>
<dbReference type="AlphaFoldDB" id="A0A2A2EWK9"/>
<name>A0A2A2EWK9_9GAMM</name>
<comment type="similarity">
    <text evidence="2">Belongs to the CDP-alcohol phosphatidyltransferase class-I family.</text>
</comment>
<evidence type="ECO:0000313" key="5">
    <source>
        <dbReference type="Proteomes" id="UP000217771"/>
    </source>
</evidence>
<dbReference type="PROSITE" id="PS00379">
    <property type="entry name" value="CDP_ALCOHOL_P_TRANSF"/>
    <property type="match status" value="1"/>
</dbReference>
<gene>
    <name evidence="4" type="ORF">CK498_12845</name>
</gene>
<dbReference type="InterPro" id="IPR048254">
    <property type="entry name" value="CDP_ALCOHOL_P_TRANSF_CS"/>
</dbReference>
<dbReference type="GO" id="GO:0008654">
    <property type="term" value="P:phospholipid biosynthetic process"/>
    <property type="evidence" value="ECO:0007669"/>
    <property type="project" value="InterPro"/>
</dbReference>
<evidence type="ECO:0000256" key="3">
    <source>
        <dbReference type="SAM" id="Phobius"/>
    </source>
</evidence>
<sequence length="239" mass="25724">MSRILSSSPSVQRPFADLAIGLGVVMMLAQLTQHALTASGWLALTSGLSYLIIAGLVAAAWTGELRRFGWANRVTLLRGTLIALLAGSLWWPTLWQQHTVVLAGIAGAALLLDGIDGWVARRTGSISAFGARFDMELDAGFILLLCLALLVVGKVGAWVLLIGGMRYAFVVSGRLWPWLRSPLQESLRRKAVCVVQVVALMVALLPSVSAMLASLMTALALLLLSLSFAVDVAWLYRRQ</sequence>
<evidence type="ECO:0000256" key="2">
    <source>
        <dbReference type="RuleBase" id="RU003750"/>
    </source>
</evidence>
<protein>
    <submittedName>
        <fullName evidence="4">CDP-alcohol phosphatidyltransferase</fullName>
    </submittedName>
</protein>
<dbReference type="InterPro" id="IPR043130">
    <property type="entry name" value="CDP-OH_PTrfase_TM_dom"/>
</dbReference>
<dbReference type="Gene3D" id="1.20.120.1760">
    <property type="match status" value="1"/>
</dbReference>
<dbReference type="EMBL" id="NSKB01000004">
    <property type="protein sequence ID" value="PAU76854.1"/>
    <property type="molecule type" value="Genomic_DNA"/>
</dbReference>
<dbReference type="Proteomes" id="UP000217771">
    <property type="component" value="Unassembled WGS sequence"/>
</dbReference>
<feature type="transmembrane region" description="Helical" evidence="3">
    <location>
        <begin position="100"/>
        <end position="121"/>
    </location>
</feature>
<evidence type="ECO:0000256" key="1">
    <source>
        <dbReference type="ARBA" id="ARBA00022679"/>
    </source>
</evidence>
<keyword evidence="3" id="KW-0472">Membrane</keyword>
<feature type="transmembrane region" description="Helical" evidence="3">
    <location>
        <begin position="75"/>
        <end position="94"/>
    </location>
</feature>
<feature type="transmembrane region" description="Helical" evidence="3">
    <location>
        <begin position="41"/>
        <end position="63"/>
    </location>
</feature>
<proteinExistence type="inferred from homology"/>
<dbReference type="RefSeq" id="WP_095621243.1">
    <property type="nucleotide sequence ID" value="NZ_NSKB01000004.1"/>
</dbReference>